<reference evidence="1" key="2">
    <citation type="submission" date="2017-06" db="EMBL/GenBank/DDBJ databases">
        <title>WGS assembly of Brachypodium distachyon.</title>
        <authorList>
            <consortium name="The International Brachypodium Initiative"/>
            <person name="Lucas S."/>
            <person name="Harmon-Smith M."/>
            <person name="Lail K."/>
            <person name="Tice H."/>
            <person name="Grimwood J."/>
            <person name="Bruce D."/>
            <person name="Barry K."/>
            <person name="Shu S."/>
            <person name="Lindquist E."/>
            <person name="Wang M."/>
            <person name="Pitluck S."/>
            <person name="Vogel J.P."/>
            <person name="Garvin D.F."/>
            <person name="Mockler T.C."/>
            <person name="Schmutz J."/>
            <person name="Rokhsar D."/>
            <person name="Bevan M.W."/>
        </authorList>
    </citation>
    <scope>NUCLEOTIDE SEQUENCE</scope>
    <source>
        <strain evidence="1">Bd21</strain>
    </source>
</reference>
<dbReference type="EnsemblPlants" id="KQJ99783">
    <property type="protein sequence ID" value="KQJ99783"/>
    <property type="gene ID" value="BRADI_3g45211v3"/>
</dbReference>
<dbReference type="EMBL" id="CM000882">
    <property type="protein sequence ID" value="KQJ99783.1"/>
    <property type="molecule type" value="Genomic_DNA"/>
</dbReference>
<evidence type="ECO:0000313" key="2">
    <source>
        <dbReference type="EnsemblPlants" id="KQJ99783"/>
    </source>
</evidence>
<organism evidence="1">
    <name type="scientific">Brachypodium distachyon</name>
    <name type="common">Purple false brome</name>
    <name type="synonym">Trachynia distachya</name>
    <dbReference type="NCBI Taxonomy" id="15368"/>
    <lineage>
        <taxon>Eukaryota</taxon>
        <taxon>Viridiplantae</taxon>
        <taxon>Streptophyta</taxon>
        <taxon>Embryophyta</taxon>
        <taxon>Tracheophyta</taxon>
        <taxon>Spermatophyta</taxon>
        <taxon>Magnoliopsida</taxon>
        <taxon>Liliopsida</taxon>
        <taxon>Poales</taxon>
        <taxon>Poaceae</taxon>
        <taxon>BOP clade</taxon>
        <taxon>Pooideae</taxon>
        <taxon>Stipodae</taxon>
        <taxon>Brachypodieae</taxon>
        <taxon>Brachypodium</taxon>
    </lineage>
</organism>
<reference evidence="1 2" key="1">
    <citation type="journal article" date="2010" name="Nature">
        <title>Genome sequencing and analysis of the model grass Brachypodium distachyon.</title>
        <authorList>
            <consortium name="International Brachypodium Initiative"/>
        </authorList>
    </citation>
    <scope>NUCLEOTIDE SEQUENCE [LARGE SCALE GENOMIC DNA]</scope>
    <source>
        <strain evidence="1 2">Bd21</strain>
    </source>
</reference>
<dbReference type="InParanoid" id="A0A0Q3FJG4"/>
<name>A0A0Q3FJG4_BRADI</name>
<reference evidence="2" key="3">
    <citation type="submission" date="2018-08" db="UniProtKB">
        <authorList>
            <consortium name="EnsemblPlants"/>
        </authorList>
    </citation>
    <scope>IDENTIFICATION</scope>
    <source>
        <strain evidence="2">cv. Bd21</strain>
    </source>
</reference>
<protein>
    <submittedName>
        <fullName evidence="1 2">Uncharacterized protein</fullName>
    </submittedName>
</protein>
<evidence type="ECO:0000313" key="1">
    <source>
        <dbReference type="EMBL" id="KQJ99783.1"/>
    </source>
</evidence>
<proteinExistence type="predicted"/>
<evidence type="ECO:0000313" key="3">
    <source>
        <dbReference type="Proteomes" id="UP000008810"/>
    </source>
</evidence>
<sequence length="100" mass="11342">MHVIKDKQKGSSNSRLPSFCCLACCSFTIAENKKTSTPPLAYSRGQKEEIQYKTLNLNHRKEHYIAICCSPGRLNCTSLIGTQEIVEHHIICQKINYQEA</sequence>
<gene>
    <name evidence="1" type="ORF">BRADI_3g45211v3</name>
</gene>
<dbReference type="Gramene" id="KQJ99783">
    <property type="protein sequence ID" value="KQJ99783"/>
    <property type="gene ID" value="BRADI_3g45211v3"/>
</dbReference>
<dbReference type="AlphaFoldDB" id="A0A0Q3FJG4"/>
<keyword evidence="3" id="KW-1185">Reference proteome</keyword>
<accession>A0A0Q3FJG4</accession>
<dbReference type="Proteomes" id="UP000008810">
    <property type="component" value="Chromosome 3"/>
</dbReference>